<reference evidence="4" key="1">
    <citation type="journal article" date="2021" name="PeerJ">
        <title>Extensive microbial diversity within the chicken gut microbiome revealed by metagenomics and culture.</title>
        <authorList>
            <person name="Gilroy R."/>
            <person name="Ravi A."/>
            <person name="Getino M."/>
            <person name="Pursley I."/>
            <person name="Horton D.L."/>
            <person name="Alikhan N.F."/>
            <person name="Baker D."/>
            <person name="Gharbi K."/>
            <person name="Hall N."/>
            <person name="Watson M."/>
            <person name="Adriaenssens E.M."/>
            <person name="Foster-Nyarko E."/>
            <person name="Jarju S."/>
            <person name="Secka A."/>
            <person name="Antonio M."/>
            <person name="Oren A."/>
            <person name="Chaudhuri R.R."/>
            <person name="La Ragione R."/>
            <person name="Hildebrand F."/>
            <person name="Pallen M.J."/>
        </authorList>
    </citation>
    <scope>NUCLEOTIDE SEQUENCE</scope>
    <source>
        <strain evidence="4">ChiGjej4B4-12881</strain>
    </source>
</reference>
<dbReference type="AlphaFoldDB" id="A0A9D1W6C8"/>
<evidence type="ECO:0000256" key="1">
    <source>
        <dbReference type="ARBA" id="ARBA00022676"/>
    </source>
</evidence>
<reference evidence="4" key="2">
    <citation type="submission" date="2021-04" db="EMBL/GenBank/DDBJ databases">
        <authorList>
            <person name="Gilroy R."/>
        </authorList>
    </citation>
    <scope>NUCLEOTIDE SEQUENCE</scope>
    <source>
        <strain evidence="4">ChiGjej4B4-12881</strain>
    </source>
</reference>
<dbReference type="InterPro" id="IPR036388">
    <property type="entry name" value="WH-like_DNA-bd_sf"/>
</dbReference>
<keyword evidence="2 4" id="KW-0808">Transferase</keyword>
<evidence type="ECO:0000313" key="4">
    <source>
        <dbReference type="EMBL" id="HIX53220.1"/>
    </source>
</evidence>
<dbReference type="GO" id="GO:0016757">
    <property type="term" value="F:glycosyltransferase activity"/>
    <property type="evidence" value="ECO:0007669"/>
    <property type="project" value="UniProtKB-KW"/>
</dbReference>
<dbReference type="Proteomes" id="UP000886780">
    <property type="component" value="Unassembled WGS sequence"/>
</dbReference>
<dbReference type="CDD" id="cd00761">
    <property type="entry name" value="Glyco_tranf_GTA_type"/>
    <property type="match status" value="1"/>
</dbReference>
<dbReference type="Gene3D" id="1.10.10.10">
    <property type="entry name" value="Winged helix-like DNA-binding domain superfamily/Winged helix DNA-binding domain"/>
    <property type="match status" value="1"/>
</dbReference>
<feature type="domain" description="Glycosyltransferase 2-like" evidence="3">
    <location>
        <begin position="6"/>
        <end position="172"/>
    </location>
</feature>
<dbReference type="EC" id="2.4.-.-" evidence="4"/>
<evidence type="ECO:0000256" key="2">
    <source>
        <dbReference type="ARBA" id="ARBA00022679"/>
    </source>
</evidence>
<proteinExistence type="predicted"/>
<dbReference type="Pfam" id="PF00535">
    <property type="entry name" value="Glycos_transf_2"/>
    <property type="match status" value="1"/>
</dbReference>
<dbReference type="InterPro" id="IPR036390">
    <property type="entry name" value="WH_DNA-bd_sf"/>
</dbReference>
<dbReference type="SUPFAM" id="SSF46785">
    <property type="entry name" value="Winged helix' DNA-binding domain"/>
    <property type="match status" value="1"/>
</dbReference>
<comment type="caution">
    <text evidence="4">The sequence shown here is derived from an EMBL/GenBank/DDBJ whole genome shotgun (WGS) entry which is preliminary data.</text>
</comment>
<dbReference type="PANTHER" id="PTHR22916:SF51">
    <property type="entry name" value="GLYCOSYLTRANSFERASE EPSH-RELATED"/>
    <property type="match status" value="1"/>
</dbReference>
<sequence length="458" mass="52963">MEPKVTVIVPVYNAEEYLNRCVDSILNQEYEDLELILVNDGSTDRSGEICQAYEAKDPRVILLTKENSGVSDSRNLAISQAAGKYLQFVDSDDWLAPDATRLMVRRMEETGCDLVIADFYRVSGEFVSHKGDIEEDGVMTQEEFAAHMMENPADFYYGVLWNKLYRRELVERYELRMDREISWCEDFMFNLEYLRHAESICALRTPVYYYLKRRGSLVSQGMNLSKVIRTKLMVFEYYDNFYRHVLDEEDYEKNRLQVYRFLVDAAGDGAVLPMIPGGARRLGEERASVSAGAVREDGIFAEMYRERKLFEYYLQPTAIRCGLPMAETALLFYMSGAGGEKWPASRRLYTREELAELLHISRPRLRAALQRLSLRGMIRVEEIKTEAKERGEGKGRRRQLDIELLPSALLLQGDFEAAAGDYEAARMAGFTPQEREEYARLREKIRENARRVLKGTAR</sequence>
<dbReference type="EMBL" id="DXEU01000191">
    <property type="protein sequence ID" value="HIX53220.1"/>
    <property type="molecule type" value="Genomic_DNA"/>
</dbReference>
<gene>
    <name evidence="4" type="ORF">IAA28_10510</name>
</gene>
<dbReference type="SUPFAM" id="SSF53448">
    <property type="entry name" value="Nucleotide-diphospho-sugar transferases"/>
    <property type="match status" value="1"/>
</dbReference>
<evidence type="ECO:0000259" key="3">
    <source>
        <dbReference type="Pfam" id="PF00535"/>
    </source>
</evidence>
<dbReference type="InterPro" id="IPR029044">
    <property type="entry name" value="Nucleotide-diphossugar_trans"/>
</dbReference>
<keyword evidence="1 4" id="KW-0328">Glycosyltransferase</keyword>
<protein>
    <submittedName>
        <fullName evidence="4">Glycosyltransferase</fullName>
        <ecNumber evidence="4">2.4.-.-</ecNumber>
    </submittedName>
</protein>
<evidence type="ECO:0000313" key="5">
    <source>
        <dbReference type="Proteomes" id="UP000886780"/>
    </source>
</evidence>
<name>A0A9D1W6C8_9FIRM</name>
<organism evidence="4 5">
    <name type="scientific">Candidatus Lachnoclostridium stercoripullorum</name>
    <dbReference type="NCBI Taxonomy" id="2838635"/>
    <lineage>
        <taxon>Bacteria</taxon>
        <taxon>Bacillati</taxon>
        <taxon>Bacillota</taxon>
        <taxon>Clostridia</taxon>
        <taxon>Lachnospirales</taxon>
        <taxon>Lachnospiraceae</taxon>
    </lineage>
</organism>
<accession>A0A9D1W6C8</accession>
<dbReference type="PANTHER" id="PTHR22916">
    <property type="entry name" value="GLYCOSYLTRANSFERASE"/>
    <property type="match status" value="1"/>
</dbReference>
<dbReference type="InterPro" id="IPR001173">
    <property type="entry name" value="Glyco_trans_2-like"/>
</dbReference>
<dbReference type="Gene3D" id="3.90.550.10">
    <property type="entry name" value="Spore Coat Polysaccharide Biosynthesis Protein SpsA, Chain A"/>
    <property type="match status" value="1"/>
</dbReference>